<comment type="caution">
    <text evidence="2">The sequence shown here is derived from an EMBL/GenBank/DDBJ whole genome shotgun (WGS) entry which is preliminary data.</text>
</comment>
<gene>
    <name evidence="2" type="ORF">J2Z17_004732</name>
</gene>
<proteinExistence type="predicted"/>
<accession>A0ABS4E5P2</accession>
<evidence type="ECO:0000256" key="1">
    <source>
        <dbReference type="SAM" id="MobiDB-lite"/>
    </source>
</evidence>
<dbReference type="Proteomes" id="UP000759443">
    <property type="component" value="Unassembled WGS sequence"/>
</dbReference>
<keyword evidence="3" id="KW-1185">Reference proteome</keyword>
<evidence type="ECO:0000313" key="3">
    <source>
        <dbReference type="Proteomes" id="UP000759443"/>
    </source>
</evidence>
<dbReference type="RefSeq" id="WP_209948926.1">
    <property type="nucleotide sequence ID" value="NZ_JAGGJU010000016.1"/>
</dbReference>
<evidence type="ECO:0000313" key="2">
    <source>
        <dbReference type="EMBL" id="MBP1853271.1"/>
    </source>
</evidence>
<name>A0ABS4E5P2_9HYPH</name>
<dbReference type="EMBL" id="JAGGJU010000016">
    <property type="protein sequence ID" value="MBP1853271.1"/>
    <property type="molecule type" value="Genomic_DNA"/>
</dbReference>
<sequence length="61" mass="6462">MAEVIKMTPRRAASASRAAASGALGKILLFTGPRYERVEELAKSVTKPGPRKPKPGKPVTS</sequence>
<feature type="region of interest" description="Disordered" evidence="1">
    <location>
        <begin position="41"/>
        <end position="61"/>
    </location>
</feature>
<reference evidence="2 3" key="1">
    <citation type="submission" date="2021-03" db="EMBL/GenBank/DDBJ databases">
        <title>Genomic Encyclopedia of Type Strains, Phase IV (KMG-IV): sequencing the most valuable type-strain genomes for metagenomic binning, comparative biology and taxonomic classification.</title>
        <authorList>
            <person name="Goeker M."/>
        </authorList>
    </citation>
    <scope>NUCLEOTIDE SEQUENCE [LARGE SCALE GENOMIC DNA]</scope>
    <source>
        <strain evidence="2 3">DSM 21600</strain>
    </source>
</reference>
<protein>
    <submittedName>
        <fullName evidence="2">Uncharacterized protein</fullName>
    </submittedName>
</protein>
<organism evidence="2 3">
    <name type="scientific">Rhizobium halophytocola</name>
    <dbReference type="NCBI Taxonomy" id="735519"/>
    <lineage>
        <taxon>Bacteria</taxon>
        <taxon>Pseudomonadati</taxon>
        <taxon>Pseudomonadota</taxon>
        <taxon>Alphaproteobacteria</taxon>
        <taxon>Hyphomicrobiales</taxon>
        <taxon>Rhizobiaceae</taxon>
        <taxon>Rhizobium/Agrobacterium group</taxon>
        <taxon>Rhizobium</taxon>
    </lineage>
</organism>